<feature type="transmembrane region" description="Helical" evidence="9">
    <location>
        <begin position="197"/>
        <end position="222"/>
    </location>
</feature>
<comment type="caution">
    <text evidence="9">Lacks conserved residue(s) required for the propagation of feature annotation.</text>
</comment>
<evidence type="ECO:0000313" key="10">
    <source>
        <dbReference type="EMBL" id="CAC69996.1"/>
    </source>
</evidence>
<keyword evidence="3" id="KW-1003">Cell membrane</keyword>
<keyword evidence="7 9" id="KW-0472">Membrane</keyword>
<evidence type="ECO:0000256" key="6">
    <source>
        <dbReference type="ARBA" id="ARBA00023065"/>
    </source>
</evidence>
<sequence length="399" mass="46817">MIDSLLSAAGRIGDIKVRCDDDIVDRLNHQYTTFILVIFAIVVSTKQYVGDPIHCWCPAYFTDNHEDFTNKVCWVTNTYYLPYEQRVIPDVHEPRAHISYYQWVPSILLVQALMFYLPCMTWRFLNNRSGVDLNSIVESALMCQNTAFEESRDKTIRYIVRLLDRYFGAQKQRKKGRLARLKDQLGRNAFLVFSKRYGNFIVILYIIVKILYLINVVGQLFLLNAFLGTDYHLYGFQIVDKLIKDENIIVSSRFPRVTMCDFRIRQLGNIHNHTVQCVLPINMFNEVIYIFVWFWLVFVAIVTAVNMILWIFRCAFLIDQVRYVKNHLKALGKLDKKYDKKLLNKFVSDYMRQDGVFAMRLVSKNANNIVVAEVIVGLWENFLTMRPMLGGKEERDSEV</sequence>
<dbReference type="GO" id="GO:0034220">
    <property type="term" value="P:monoatomic ion transmembrane transport"/>
    <property type="evidence" value="ECO:0007669"/>
    <property type="project" value="UniProtKB-KW"/>
</dbReference>
<dbReference type="PROSITE" id="PS51013">
    <property type="entry name" value="PANNEXIN"/>
    <property type="match status" value="1"/>
</dbReference>
<name>Q8T393_CHAVR</name>
<reference evidence="10" key="1">
    <citation type="journal article" date="2002" name="J. Mol. Evol.">
        <title>Cloning and molecular characterization of the first innexin of the phylum annelida-expression of the gene during development.</title>
        <authorList>
            <person name="Potenza N."/>
            <person name="del Gaudio R."/>
            <person name="Rivieccio L."/>
            <person name="Russo G.M."/>
            <person name="Geraci G."/>
        </authorList>
    </citation>
    <scope>NUCLEOTIDE SEQUENCE</scope>
</reference>
<dbReference type="PANTHER" id="PTHR11893">
    <property type="entry name" value="INNEXIN"/>
    <property type="match status" value="1"/>
</dbReference>
<evidence type="ECO:0000256" key="3">
    <source>
        <dbReference type="ARBA" id="ARBA00022475"/>
    </source>
</evidence>
<keyword evidence="8 9" id="KW-0407">Ion channel</keyword>
<evidence type="ECO:0000256" key="5">
    <source>
        <dbReference type="ARBA" id="ARBA00022989"/>
    </source>
</evidence>
<comment type="subcellular location">
    <subcellularLocation>
        <location evidence="1 9">Cell membrane</location>
        <topology evidence="1 9">Multi-pass membrane protein</topology>
    </subcellularLocation>
</comment>
<dbReference type="GO" id="GO:0005886">
    <property type="term" value="C:plasma membrane"/>
    <property type="evidence" value="ECO:0007669"/>
    <property type="project" value="UniProtKB-SubCell"/>
</dbReference>
<evidence type="ECO:0000256" key="8">
    <source>
        <dbReference type="ARBA" id="ARBA00023303"/>
    </source>
</evidence>
<evidence type="ECO:0000256" key="4">
    <source>
        <dbReference type="ARBA" id="ARBA00022692"/>
    </source>
</evidence>
<feature type="transmembrane region" description="Helical" evidence="9">
    <location>
        <begin position="288"/>
        <end position="312"/>
    </location>
</feature>
<feature type="transmembrane region" description="Helical" evidence="9">
    <location>
        <begin position="100"/>
        <end position="119"/>
    </location>
</feature>
<comment type="similarity">
    <text evidence="9">Belongs to the pannexin family.</text>
</comment>
<dbReference type="PANTHER" id="PTHR11893:SF36">
    <property type="entry name" value="INNEXIN-5"/>
    <property type="match status" value="1"/>
</dbReference>
<evidence type="ECO:0000256" key="7">
    <source>
        <dbReference type="ARBA" id="ARBA00023136"/>
    </source>
</evidence>
<protein>
    <recommendedName>
        <fullName evidence="9">Innexin</fullName>
    </recommendedName>
</protein>
<evidence type="ECO:0000256" key="2">
    <source>
        <dbReference type="ARBA" id="ARBA00022448"/>
    </source>
</evidence>
<keyword evidence="6 9" id="KW-0406">Ion transport</keyword>
<evidence type="ECO:0000256" key="1">
    <source>
        <dbReference type="ARBA" id="ARBA00004651"/>
    </source>
</evidence>
<keyword evidence="5 9" id="KW-1133">Transmembrane helix</keyword>
<organism evidence="10">
    <name type="scientific">Chaetopterus variopedatus</name>
    <name type="common">Parchment tube worm</name>
    <name type="synonym">Tricoelia variopedata</name>
    <dbReference type="NCBI Taxonomy" id="34590"/>
    <lineage>
        <taxon>Eukaryota</taxon>
        <taxon>Metazoa</taxon>
        <taxon>Spiralia</taxon>
        <taxon>Lophotrochozoa</taxon>
        <taxon>Annelida</taxon>
        <taxon>Polychaeta</taxon>
        <taxon>Sedentaria</taxon>
        <taxon>Chaetopteridae</taxon>
        <taxon>Chaetopterus</taxon>
    </lineage>
</organism>
<dbReference type="EMBL" id="AJ344621">
    <property type="protein sequence ID" value="CAC69996.1"/>
    <property type="molecule type" value="Genomic_DNA"/>
</dbReference>
<accession>Q8T393</accession>
<dbReference type="PRINTS" id="PR01262">
    <property type="entry name" value="INNEXIN"/>
</dbReference>
<proteinExistence type="inferred from homology"/>
<comment type="function">
    <text evidence="9">Structural component of the gap junctions.</text>
</comment>
<dbReference type="InterPro" id="IPR000990">
    <property type="entry name" value="Innexin"/>
</dbReference>
<dbReference type="GO" id="GO:0005921">
    <property type="term" value="C:gap junction"/>
    <property type="evidence" value="ECO:0007669"/>
    <property type="project" value="UniProtKB-UniRule"/>
</dbReference>
<keyword evidence="4 9" id="KW-0812">Transmembrane</keyword>
<dbReference type="Pfam" id="PF00876">
    <property type="entry name" value="Innexin"/>
    <property type="match status" value="1"/>
</dbReference>
<gene>
    <name evidence="9 10" type="primary">inx</name>
</gene>
<evidence type="ECO:0000256" key="9">
    <source>
        <dbReference type="RuleBase" id="RU010713"/>
    </source>
</evidence>
<dbReference type="AlphaFoldDB" id="Q8T393"/>
<keyword evidence="2 9" id="KW-0813">Transport</keyword>